<dbReference type="SUPFAM" id="SSF56601">
    <property type="entry name" value="beta-lactamase/transpeptidase-like"/>
    <property type="match status" value="1"/>
</dbReference>
<dbReference type="KEGG" id="cel:CELE_M28.6"/>
<evidence type="ECO:0000256" key="1">
    <source>
        <dbReference type="SAM" id="SignalP"/>
    </source>
</evidence>
<dbReference type="PANTHER" id="PTHR43319">
    <property type="entry name" value="BETA-LACTAMASE-RELATED"/>
    <property type="match status" value="1"/>
</dbReference>
<dbReference type="RefSeq" id="NP_496299.1">
    <property type="nucleotide sequence ID" value="NM_063898.5"/>
</dbReference>
<name>Q21569_CAEEL</name>
<dbReference type="PeptideAtlas" id="Q21569"/>
<dbReference type="AlphaFoldDB" id="Q21569"/>
<dbReference type="MEROPS" id="S12.A14"/>
<dbReference type="UCSC" id="M28.6">
    <property type="organism name" value="c. elegans"/>
</dbReference>
<evidence type="ECO:0007829" key="6">
    <source>
        <dbReference type="PeptideAtlas" id="Q21569"/>
    </source>
</evidence>
<dbReference type="eggNOG" id="ENOG502S2S4">
    <property type="taxonomic scope" value="Eukaryota"/>
</dbReference>
<dbReference type="Pfam" id="PF00144">
    <property type="entry name" value="Beta-lactamase"/>
    <property type="match status" value="1"/>
</dbReference>
<dbReference type="PANTHER" id="PTHR43319:SF2">
    <property type="entry name" value="BETA-LACTAMASE-RELATED DOMAIN-CONTAINING PROTEIN"/>
    <property type="match status" value="1"/>
</dbReference>
<accession>Q21569</accession>
<dbReference type="STRING" id="6239.M28.6.1"/>
<dbReference type="GeneID" id="174644"/>
<dbReference type="InParanoid" id="Q21569"/>
<dbReference type="CTD" id="174644"/>
<dbReference type="EMBL" id="BX284602">
    <property type="protein sequence ID" value="CAA90128.1"/>
    <property type="molecule type" value="Genomic_DNA"/>
</dbReference>
<dbReference type="WormBase" id="M28.6">
    <property type="protein sequence ID" value="CE02284"/>
    <property type="gene ID" value="WBGene00010897"/>
    <property type="gene designation" value="lact-3"/>
</dbReference>
<dbReference type="OMA" id="NNPDYHR"/>
<feature type="domain" description="Beta-lactamase-related" evidence="2">
    <location>
        <begin position="51"/>
        <end position="404"/>
    </location>
</feature>
<dbReference type="HOGENOM" id="CLU_035614_1_0_1"/>
<evidence type="ECO:0000313" key="4">
    <source>
        <dbReference type="Proteomes" id="UP000001940"/>
    </source>
</evidence>
<protein>
    <submittedName>
        <fullName evidence="3">Beta-lactamase-related domain-containing protein</fullName>
    </submittedName>
</protein>
<keyword evidence="1" id="KW-0732">Signal</keyword>
<feature type="chain" id="PRO_5004199801" evidence="1">
    <location>
        <begin position="23"/>
        <end position="431"/>
    </location>
</feature>
<keyword evidence="4" id="KW-1185">Reference proteome</keyword>
<keyword evidence="6" id="KW-1267">Proteomics identification</keyword>
<dbReference type="AGR" id="WB:WBGene00010897"/>
<dbReference type="InterPro" id="IPR012338">
    <property type="entry name" value="Beta-lactam/transpept-like"/>
</dbReference>
<dbReference type="Gene3D" id="3.40.710.10">
    <property type="entry name" value="DD-peptidase/beta-lactamase superfamily"/>
    <property type="match status" value="1"/>
</dbReference>
<dbReference type="PaxDb" id="6239-M28.6"/>
<gene>
    <name evidence="3 5" type="primary">lact-3</name>
    <name evidence="3" type="ORF">CELE_M28.6</name>
    <name evidence="5" type="ORF">M28.6</name>
</gene>
<dbReference type="SMR" id="Q21569"/>
<dbReference type="PhylomeDB" id="Q21569"/>
<dbReference type="Bgee" id="WBGene00010897">
    <property type="expression patterns" value="Expressed in germ line (C elegans) and 4 other cell types or tissues"/>
</dbReference>
<proteinExistence type="evidence at protein level"/>
<dbReference type="Proteomes" id="UP000001940">
    <property type="component" value="Chromosome II"/>
</dbReference>
<dbReference type="InterPro" id="IPR001466">
    <property type="entry name" value="Beta-lactam-related"/>
</dbReference>
<evidence type="ECO:0000259" key="2">
    <source>
        <dbReference type="Pfam" id="PF00144"/>
    </source>
</evidence>
<sequence length="431" mass="49118">MQQFSLLFKLFLATVLLSVTYRFVCDRLYSNHKSDVSGFVDERFEKVREVFKKNFENGWEIEGSAFAVFVDGKKVVDLWGGYADKQAARKWAEDTITVTFSTTKAAASLAVALLYEQGKLRYDDPVSKYWPGFGTHGRDNVTINMALSHMSGMAWFDTPITEEIAADHEKMRQIIEEEEPKWAPGTKTGYHAYTFGWLVDQIVRHTDDQKRGIGQFFREEIATKLDVDYHIGLPVSEQHRVARISTPNMLNRLDEMWTDVRVVKYMKSLFKLMTDHPLSHIVKNPSWLEAVSRCTINNPDYHRLEQAAALGMGNARSLASLFDKVNRGKLLNQATLNTISKPFVNESDFIFDDTVAKGHGFFHLPIHRAGTQFGFGHTGHGCQMVITDLKNRVTIAYVTNGLKTGLYDLCRTYWGLQTSVYDVIEQINIQS</sequence>
<evidence type="ECO:0000313" key="5">
    <source>
        <dbReference type="WormBase" id="M28.6"/>
    </source>
</evidence>
<dbReference type="FunCoup" id="Q21569">
    <property type="interactions" value="4"/>
</dbReference>
<organism evidence="3 4">
    <name type="scientific">Caenorhabditis elegans</name>
    <dbReference type="NCBI Taxonomy" id="6239"/>
    <lineage>
        <taxon>Eukaryota</taxon>
        <taxon>Metazoa</taxon>
        <taxon>Ecdysozoa</taxon>
        <taxon>Nematoda</taxon>
        <taxon>Chromadorea</taxon>
        <taxon>Rhabditida</taxon>
        <taxon>Rhabditina</taxon>
        <taxon>Rhabditomorpha</taxon>
        <taxon>Rhabditoidea</taxon>
        <taxon>Rhabditidae</taxon>
        <taxon>Peloderinae</taxon>
        <taxon>Caenorhabditis</taxon>
    </lineage>
</organism>
<dbReference type="InterPro" id="IPR052907">
    <property type="entry name" value="Beta-lactamase/esterase"/>
</dbReference>
<feature type="signal peptide" evidence="1">
    <location>
        <begin position="1"/>
        <end position="22"/>
    </location>
</feature>
<reference evidence="3 4" key="1">
    <citation type="journal article" date="1998" name="Science">
        <title>Genome sequence of the nematode C. elegans: a platform for investigating biology.</title>
        <authorList>
            <consortium name="The C. elegans sequencing consortium"/>
            <person name="Sulson J.E."/>
            <person name="Waterston R."/>
        </authorList>
    </citation>
    <scope>NUCLEOTIDE SEQUENCE [LARGE SCALE GENOMIC DNA]</scope>
    <source>
        <strain evidence="3 4">Bristol N2</strain>
    </source>
</reference>
<dbReference type="OrthoDB" id="5946976at2759"/>
<evidence type="ECO:0000313" key="3">
    <source>
        <dbReference type="EMBL" id="CAA90128.1"/>
    </source>
</evidence>
<dbReference type="PIR" id="T23809">
    <property type="entry name" value="T23809"/>
</dbReference>